<name>A0A0D8XIX9_DICVI</name>
<accession>A0A0D8XIX9</accession>
<feature type="compositionally biased region" description="Basic and acidic residues" evidence="2">
    <location>
        <begin position="13"/>
        <end position="23"/>
    </location>
</feature>
<feature type="region of interest" description="Disordered" evidence="2">
    <location>
        <begin position="260"/>
        <end position="331"/>
    </location>
</feature>
<dbReference type="STRING" id="29172.A0A0D8XIX9"/>
<sequence length="331" mass="38052">MFRRRSTGVLRSTDARNTNHGDRQTASTSKLRELFKSGIANLDDALDDFEMTTKFTLKNAAIERRGADRFYHWARDGGNAAIDDIAGRIRDLLHLHADQQIILAEEVASYVQHLRKMKEAESEVRNAERHLNTLLDKEKRLEKELHRLQHPGFFTRSKAGDSLVLRHHLREIIQQREKAERQLADTRAECEVVKMYRFRYGMKGIADSYVGYSERAYNIFGCHREITELVPAIASEDVRYMKYEGAVVSRDRVEQVRRSLDPRAMQPVPSSSQLPTSQLLGAAQRRRRSEPLRMGSGWEPMRNGPGWEQIPHGTPPPPYTITANQAFTSNR</sequence>
<evidence type="ECO:0000313" key="3">
    <source>
        <dbReference type="EMBL" id="KJH42276.1"/>
    </source>
</evidence>
<evidence type="ECO:0000256" key="2">
    <source>
        <dbReference type="SAM" id="MobiDB-lite"/>
    </source>
</evidence>
<evidence type="ECO:0000256" key="1">
    <source>
        <dbReference type="SAM" id="Coils"/>
    </source>
</evidence>
<protein>
    <submittedName>
        <fullName evidence="3">Uncharacterized protein</fullName>
    </submittedName>
</protein>
<evidence type="ECO:0000313" key="4">
    <source>
        <dbReference type="Proteomes" id="UP000053766"/>
    </source>
</evidence>
<keyword evidence="1" id="KW-0175">Coiled coil</keyword>
<feature type="region of interest" description="Disordered" evidence="2">
    <location>
        <begin position="1"/>
        <end position="28"/>
    </location>
</feature>
<keyword evidence="4" id="KW-1185">Reference proteome</keyword>
<dbReference type="Gene3D" id="1.20.1270.60">
    <property type="entry name" value="Arfaptin homology (AH) domain/BAR domain"/>
    <property type="match status" value="1"/>
</dbReference>
<feature type="compositionally biased region" description="Polar residues" evidence="2">
    <location>
        <begin position="321"/>
        <end position="331"/>
    </location>
</feature>
<organism evidence="3 4">
    <name type="scientific">Dictyocaulus viviparus</name>
    <name type="common">Bovine lungworm</name>
    <dbReference type="NCBI Taxonomy" id="29172"/>
    <lineage>
        <taxon>Eukaryota</taxon>
        <taxon>Metazoa</taxon>
        <taxon>Ecdysozoa</taxon>
        <taxon>Nematoda</taxon>
        <taxon>Chromadorea</taxon>
        <taxon>Rhabditida</taxon>
        <taxon>Rhabditina</taxon>
        <taxon>Rhabditomorpha</taxon>
        <taxon>Strongyloidea</taxon>
        <taxon>Metastrongylidae</taxon>
        <taxon>Dictyocaulus</taxon>
    </lineage>
</organism>
<dbReference type="InterPro" id="IPR027267">
    <property type="entry name" value="AH/BAR_dom_sf"/>
</dbReference>
<feature type="compositionally biased region" description="Low complexity" evidence="2">
    <location>
        <begin position="266"/>
        <end position="280"/>
    </location>
</feature>
<reference evidence="4" key="2">
    <citation type="journal article" date="2016" name="Sci. Rep.">
        <title>Dictyocaulus viviparus genome, variome and transcriptome elucidate lungworm biology and support future intervention.</title>
        <authorList>
            <person name="McNulty S.N."/>
            <person name="Strube C."/>
            <person name="Rosa B.A."/>
            <person name="Martin J.C."/>
            <person name="Tyagi R."/>
            <person name="Choi Y.J."/>
            <person name="Wang Q."/>
            <person name="Hallsworth Pepin K."/>
            <person name="Zhang X."/>
            <person name="Ozersky P."/>
            <person name="Wilson R.K."/>
            <person name="Sternberg P.W."/>
            <person name="Gasser R.B."/>
            <person name="Mitreva M."/>
        </authorList>
    </citation>
    <scope>NUCLEOTIDE SEQUENCE [LARGE SCALE GENOMIC DNA]</scope>
    <source>
        <strain evidence="4">HannoverDv2000</strain>
    </source>
</reference>
<gene>
    <name evidence="3" type="ORF">DICVIV_11738</name>
</gene>
<reference evidence="3 4" key="1">
    <citation type="submission" date="2013-11" db="EMBL/GenBank/DDBJ databases">
        <title>Draft genome of the bovine lungworm Dictyocaulus viviparus.</title>
        <authorList>
            <person name="Mitreva M."/>
        </authorList>
    </citation>
    <scope>NUCLEOTIDE SEQUENCE [LARGE SCALE GENOMIC DNA]</scope>
    <source>
        <strain evidence="3 4">HannoverDv2000</strain>
    </source>
</reference>
<dbReference type="EMBL" id="KN716685">
    <property type="protein sequence ID" value="KJH42276.1"/>
    <property type="molecule type" value="Genomic_DNA"/>
</dbReference>
<dbReference type="Proteomes" id="UP000053766">
    <property type="component" value="Unassembled WGS sequence"/>
</dbReference>
<feature type="coiled-coil region" evidence="1">
    <location>
        <begin position="110"/>
        <end position="144"/>
    </location>
</feature>
<dbReference type="AlphaFoldDB" id="A0A0D8XIX9"/>
<dbReference type="OrthoDB" id="5803434at2759"/>
<proteinExistence type="predicted"/>